<dbReference type="CDD" id="cd06170">
    <property type="entry name" value="LuxR_C_like"/>
    <property type="match status" value="1"/>
</dbReference>
<dbReference type="InterPro" id="IPR036388">
    <property type="entry name" value="WH-like_DNA-bd_sf"/>
</dbReference>
<dbReference type="PANTHER" id="PTHR47691">
    <property type="entry name" value="REGULATOR-RELATED"/>
    <property type="match status" value="1"/>
</dbReference>
<sequence>MTVEIEVSAREAEVLALLNERCSNAEIGQRLFISVRTVESHVSSLLRKYGVADRHDLSALASTAPVARTNRADAVVAGLPVPRTTFVGRRQERESLSRTLRDARLVTLVGAGGVGKTRLAVELVTEMAPRFPAGGAFVDLVPVRDGSVPQAVAAALGLIPTPRQPLSEAIKDELGAQRSLLVLDNCEHLLDAVAAFAEQVLNACPGVTVLATSRERLGVPGEQVVPVLPLPEPDGRALFDDRAQAAGADVPGDPMVVGELCAQLDNVPLAIELAAARSAALGVDGLLAAFTDPLRVLTGSRHADQRHRSLRAVLDWSYGLLDPAEQTLLRHLSVFVGGFDLAAAARVPLVGDVAGTADLLGRLVEKSLVTRDRDARRWRMLGTVRAFAREQLVADPARGEVFDRYLDWATSTATELVERLNGAWREDFDLVADDLRAALLGPRSGVGSAPHQLARALGRLTFSRRFLAASLDCYRQAAARAPSPTEAVADLRNAADCALVGTATGRQVLDLLLTCADVAGAAGDGNAQALALARVVEMVHRFDGRIGSDMSRERLSVLLERARAAGDPADPAVAAAVAIAEAWYAGGRRHHPDPDLAAVAAAAARRCGVPVLVSAGLDLLGTAAAQAGRPAEARRIGAERFAMLSALDATDPQAAPEIGDTFHVAATVAFRAGDLPAALDVARRMIDDDLLGSRTHAIGTLVPALALTGELDESLVQAEALWEGWQRVGRPPTGDVAGAMAFAMLACGFRGDRDSLSRWRSRLAASASAAGIEPSALASAVYADCRTALHLGEFDDASRLVGLAFNAFPGFRYETYARAAAAELAVAAGLPGAARCLAVAEETITDNAWATACLARARGRLTGDVAAFAAGLAGFQQVGARIEYACTLALLPGREAEGRAELRSLGLAAPGG</sequence>
<dbReference type="InterPro" id="IPR058852">
    <property type="entry name" value="HTH_77"/>
</dbReference>
<dbReference type="Proteomes" id="UP000198242">
    <property type="component" value="Chromosome I"/>
</dbReference>
<keyword evidence="3" id="KW-1185">Reference proteome</keyword>
<proteinExistence type="predicted"/>
<dbReference type="SMART" id="SM00421">
    <property type="entry name" value="HTH_LUXR"/>
    <property type="match status" value="1"/>
</dbReference>
<dbReference type="Gene3D" id="1.10.10.10">
    <property type="entry name" value="Winged helix-like DNA-binding domain superfamily/Winged helix DNA-binding domain"/>
    <property type="match status" value="1"/>
</dbReference>
<dbReference type="InterPro" id="IPR016032">
    <property type="entry name" value="Sig_transdc_resp-reg_C-effctor"/>
</dbReference>
<dbReference type="OrthoDB" id="33864at2"/>
<dbReference type="Gene3D" id="3.40.50.300">
    <property type="entry name" value="P-loop containing nucleotide triphosphate hydrolases"/>
    <property type="match status" value="1"/>
</dbReference>
<dbReference type="GO" id="GO:0003677">
    <property type="term" value="F:DNA binding"/>
    <property type="evidence" value="ECO:0007669"/>
    <property type="project" value="InterPro"/>
</dbReference>
<dbReference type="Pfam" id="PF25872">
    <property type="entry name" value="HTH_77"/>
    <property type="match status" value="1"/>
</dbReference>
<organism evidence="2 3">
    <name type="scientific">Micromonospora viridifaciens</name>
    <dbReference type="NCBI Taxonomy" id="1881"/>
    <lineage>
        <taxon>Bacteria</taxon>
        <taxon>Bacillati</taxon>
        <taxon>Actinomycetota</taxon>
        <taxon>Actinomycetes</taxon>
        <taxon>Micromonosporales</taxon>
        <taxon>Micromonosporaceae</taxon>
        <taxon>Micromonospora</taxon>
    </lineage>
</organism>
<gene>
    <name evidence="2" type="ORF">GA0074695_2655</name>
</gene>
<dbReference type="EMBL" id="LT607411">
    <property type="protein sequence ID" value="SCE98223.1"/>
    <property type="molecule type" value="Genomic_DNA"/>
</dbReference>
<dbReference type="GO" id="GO:0006355">
    <property type="term" value="P:regulation of DNA-templated transcription"/>
    <property type="evidence" value="ECO:0007669"/>
    <property type="project" value="InterPro"/>
</dbReference>
<evidence type="ECO:0000313" key="3">
    <source>
        <dbReference type="Proteomes" id="UP000198242"/>
    </source>
</evidence>
<dbReference type="PROSITE" id="PS50043">
    <property type="entry name" value="HTH_LUXR_2"/>
    <property type="match status" value="1"/>
</dbReference>
<protein>
    <submittedName>
        <fullName evidence="2">Predicted ATPase</fullName>
    </submittedName>
</protein>
<dbReference type="PANTHER" id="PTHR47691:SF3">
    <property type="entry name" value="HTH-TYPE TRANSCRIPTIONAL REGULATOR RV0890C-RELATED"/>
    <property type="match status" value="1"/>
</dbReference>
<dbReference type="InterPro" id="IPR027417">
    <property type="entry name" value="P-loop_NTPase"/>
</dbReference>
<dbReference type="SUPFAM" id="SSF52540">
    <property type="entry name" value="P-loop containing nucleoside triphosphate hydrolases"/>
    <property type="match status" value="1"/>
</dbReference>
<accession>A0A1C4WPZ3</accession>
<reference evidence="3" key="1">
    <citation type="submission" date="2016-06" db="EMBL/GenBank/DDBJ databases">
        <authorList>
            <person name="Varghese N."/>
            <person name="Submissions Spin"/>
        </authorList>
    </citation>
    <scope>NUCLEOTIDE SEQUENCE [LARGE SCALE GENOMIC DNA]</scope>
    <source>
        <strain evidence="3">DSM 43909</strain>
    </source>
</reference>
<evidence type="ECO:0000259" key="1">
    <source>
        <dbReference type="PROSITE" id="PS50043"/>
    </source>
</evidence>
<name>A0A1C4WPZ3_MICVI</name>
<evidence type="ECO:0000313" key="2">
    <source>
        <dbReference type="EMBL" id="SCE98223.1"/>
    </source>
</evidence>
<dbReference type="InterPro" id="IPR000792">
    <property type="entry name" value="Tscrpt_reg_LuxR_C"/>
</dbReference>
<dbReference type="AlphaFoldDB" id="A0A1C4WPZ3"/>
<dbReference type="SUPFAM" id="SSF46894">
    <property type="entry name" value="C-terminal effector domain of the bipartite response regulators"/>
    <property type="match status" value="1"/>
</dbReference>
<feature type="domain" description="HTH luxR-type" evidence="1">
    <location>
        <begin position="1"/>
        <end position="65"/>
    </location>
</feature>
<dbReference type="PRINTS" id="PR00038">
    <property type="entry name" value="HTHLUXR"/>
</dbReference>
<dbReference type="Pfam" id="PF00196">
    <property type="entry name" value="GerE"/>
    <property type="match status" value="1"/>
</dbReference>